<evidence type="ECO:0000256" key="1">
    <source>
        <dbReference type="SAM" id="MobiDB-lite"/>
    </source>
</evidence>
<feature type="non-terminal residue" evidence="2">
    <location>
        <position position="1"/>
    </location>
</feature>
<evidence type="ECO:0000313" key="3">
    <source>
        <dbReference type="Proteomes" id="UP001286313"/>
    </source>
</evidence>
<reference evidence="2" key="1">
    <citation type="submission" date="2023-10" db="EMBL/GenBank/DDBJ databases">
        <title>Genome assemblies of two species of porcelain crab, Petrolisthes cinctipes and Petrolisthes manimaculis (Anomura: Porcellanidae).</title>
        <authorList>
            <person name="Angst P."/>
        </authorList>
    </citation>
    <scope>NUCLEOTIDE SEQUENCE</scope>
    <source>
        <strain evidence="2">PB745_01</strain>
        <tissue evidence="2">Gill</tissue>
    </source>
</reference>
<evidence type="ECO:0000313" key="2">
    <source>
        <dbReference type="EMBL" id="KAK3850047.1"/>
    </source>
</evidence>
<comment type="caution">
    <text evidence="2">The sequence shown here is derived from an EMBL/GenBank/DDBJ whole genome shotgun (WGS) entry which is preliminary data.</text>
</comment>
<feature type="region of interest" description="Disordered" evidence="1">
    <location>
        <begin position="1"/>
        <end position="96"/>
    </location>
</feature>
<organism evidence="2 3">
    <name type="scientific">Petrolisthes cinctipes</name>
    <name type="common">Flat porcelain crab</name>
    <dbReference type="NCBI Taxonomy" id="88211"/>
    <lineage>
        <taxon>Eukaryota</taxon>
        <taxon>Metazoa</taxon>
        <taxon>Ecdysozoa</taxon>
        <taxon>Arthropoda</taxon>
        <taxon>Crustacea</taxon>
        <taxon>Multicrustacea</taxon>
        <taxon>Malacostraca</taxon>
        <taxon>Eumalacostraca</taxon>
        <taxon>Eucarida</taxon>
        <taxon>Decapoda</taxon>
        <taxon>Pleocyemata</taxon>
        <taxon>Anomura</taxon>
        <taxon>Galatheoidea</taxon>
        <taxon>Porcellanidae</taxon>
        <taxon>Petrolisthes</taxon>
    </lineage>
</organism>
<dbReference type="Proteomes" id="UP001286313">
    <property type="component" value="Unassembled WGS sequence"/>
</dbReference>
<accession>A0AAE1EF96</accession>
<protein>
    <submittedName>
        <fullName evidence="2">Uncharacterized protein</fullName>
    </submittedName>
</protein>
<gene>
    <name evidence="2" type="ORF">Pcinc_043218</name>
</gene>
<sequence length="96" mass="10699">VLSLSFSSNWVMNEKYGDEREVREGGPDEREECCLNLLEEGGMKTRTAGEGEARGGREGRWKEGRERREEEHGHGGKERKMKEGEGGGGEGKEGED</sequence>
<dbReference type="AlphaFoldDB" id="A0AAE1EF96"/>
<feature type="compositionally biased region" description="Polar residues" evidence="1">
    <location>
        <begin position="1"/>
        <end position="11"/>
    </location>
</feature>
<feature type="compositionally biased region" description="Basic and acidic residues" evidence="1">
    <location>
        <begin position="41"/>
        <end position="85"/>
    </location>
</feature>
<feature type="compositionally biased region" description="Basic and acidic residues" evidence="1">
    <location>
        <begin position="15"/>
        <end position="28"/>
    </location>
</feature>
<name>A0AAE1EF96_PETCI</name>
<dbReference type="EMBL" id="JAWQEG010008571">
    <property type="protein sequence ID" value="KAK3850047.1"/>
    <property type="molecule type" value="Genomic_DNA"/>
</dbReference>
<proteinExistence type="predicted"/>
<keyword evidence="3" id="KW-1185">Reference proteome</keyword>